<dbReference type="Proteomes" id="UP000308092">
    <property type="component" value="Unassembled WGS sequence"/>
</dbReference>
<dbReference type="VEuPathDB" id="FungiDB:EYZ11_003579"/>
<accession>A0A4S3JQ17</accession>
<gene>
    <name evidence="2" type="ORF">EYZ11_003579</name>
</gene>
<evidence type="ECO:0000313" key="2">
    <source>
        <dbReference type="EMBL" id="THC96918.1"/>
    </source>
</evidence>
<name>A0A4S3JQ17_9EURO</name>
<dbReference type="STRING" id="1220188.A0A4S3JQ17"/>
<protein>
    <submittedName>
        <fullName evidence="2">Uncharacterized protein</fullName>
    </submittedName>
</protein>
<organism evidence="2 3">
    <name type="scientific">Aspergillus tanneri</name>
    <dbReference type="NCBI Taxonomy" id="1220188"/>
    <lineage>
        <taxon>Eukaryota</taxon>
        <taxon>Fungi</taxon>
        <taxon>Dikarya</taxon>
        <taxon>Ascomycota</taxon>
        <taxon>Pezizomycotina</taxon>
        <taxon>Eurotiomycetes</taxon>
        <taxon>Eurotiomycetidae</taxon>
        <taxon>Eurotiales</taxon>
        <taxon>Aspergillaceae</taxon>
        <taxon>Aspergillus</taxon>
        <taxon>Aspergillus subgen. Circumdati</taxon>
    </lineage>
</organism>
<evidence type="ECO:0000313" key="3">
    <source>
        <dbReference type="Proteomes" id="UP000308092"/>
    </source>
</evidence>
<proteinExistence type="predicted"/>
<dbReference type="EMBL" id="SOSA01000093">
    <property type="protein sequence ID" value="THC96918.1"/>
    <property type="molecule type" value="Genomic_DNA"/>
</dbReference>
<feature type="region of interest" description="Disordered" evidence="1">
    <location>
        <begin position="74"/>
        <end position="94"/>
    </location>
</feature>
<dbReference type="AlphaFoldDB" id="A0A4S3JQ17"/>
<keyword evidence="3" id="KW-1185">Reference proteome</keyword>
<comment type="caution">
    <text evidence="2">The sequence shown here is derived from an EMBL/GenBank/DDBJ whole genome shotgun (WGS) entry which is preliminary data.</text>
</comment>
<sequence>MKSTWRSQDRTQWTLSHWIFEWANVHHVDVDRELPIHRKHEKVPYFPDWQLHCCIIVHASIPLVIHQLYVSTRDANSDPLSPTSATTPRCSSRPVRYAPCASKAISKTS</sequence>
<feature type="compositionally biased region" description="Polar residues" evidence="1">
    <location>
        <begin position="74"/>
        <end position="90"/>
    </location>
</feature>
<evidence type="ECO:0000256" key="1">
    <source>
        <dbReference type="SAM" id="MobiDB-lite"/>
    </source>
</evidence>
<reference evidence="2 3" key="1">
    <citation type="submission" date="2019-03" db="EMBL/GenBank/DDBJ databases">
        <title>The genome sequence of a newly discovered highly antifungal drug resistant Aspergillus species, Aspergillus tanneri NIH 1004.</title>
        <authorList>
            <person name="Mounaud S."/>
            <person name="Singh I."/>
            <person name="Joardar V."/>
            <person name="Pakala S."/>
            <person name="Pakala S."/>
            <person name="Venepally P."/>
            <person name="Hoover J."/>
            <person name="Nierman W."/>
            <person name="Chung J."/>
            <person name="Losada L."/>
        </authorList>
    </citation>
    <scope>NUCLEOTIDE SEQUENCE [LARGE SCALE GENOMIC DNA]</scope>
    <source>
        <strain evidence="2 3">NIH1004</strain>
    </source>
</reference>